<evidence type="ECO:0000313" key="4">
    <source>
        <dbReference type="Proteomes" id="UP001183202"/>
    </source>
</evidence>
<organism evidence="3 4">
    <name type="scientific">Pseudonocardia charpentierae</name>
    <dbReference type="NCBI Taxonomy" id="3075545"/>
    <lineage>
        <taxon>Bacteria</taxon>
        <taxon>Bacillati</taxon>
        <taxon>Actinomycetota</taxon>
        <taxon>Actinomycetes</taxon>
        <taxon>Pseudonocardiales</taxon>
        <taxon>Pseudonocardiaceae</taxon>
        <taxon>Pseudonocardia</taxon>
    </lineage>
</organism>
<evidence type="ECO:0000256" key="2">
    <source>
        <dbReference type="SAM" id="Phobius"/>
    </source>
</evidence>
<dbReference type="Proteomes" id="UP001183202">
    <property type="component" value="Unassembled WGS sequence"/>
</dbReference>
<accession>A0ABU2NB46</accession>
<sequence length="239" mass="24472">MSSRRPDPAPPGAGPSLGEILGGRGGALDASAAPAAFVAGFGIAQAAGSPSALLWGGGAALGVGVVVCAIRLARGRRPAAGLAGLLGVAVAVLVALYTGRAVDFFLLQIVSNAASALAWSVSIAVRWPLLGLVVGAALGQRTRWRRDPDLLRGYRRASWVWVGQYLLRLAVFIPLYLAGAVYALGIARVALTWPLVMACIALSWPVLRRALPPGHPGLLHPRAASTGEGPPYSGSGHEA</sequence>
<proteinExistence type="predicted"/>
<feature type="transmembrane region" description="Helical" evidence="2">
    <location>
        <begin position="52"/>
        <end position="72"/>
    </location>
</feature>
<feature type="region of interest" description="Disordered" evidence="1">
    <location>
        <begin position="220"/>
        <end position="239"/>
    </location>
</feature>
<feature type="transmembrane region" description="Helical" evidence="2">
    <location>
        <begin position="117"/>
        <end position="138"/>
    </location>
</feature>
<dbReference type="EMBL" id="JAVREJ010000009">
    <property type="protein sequence ID" value="MDT0350787.1"/>
    <property type="molecule type" value="Genomic_DNA"/>
</dbReference>
<feature type="transmembrane region" description="Helical" evidence="2">
    <location>
        <begin position="190"/>
        <end position="207"/>
    </location>
</feature>
<feature type="transmembrane region" description="Helical" evidence="2">
    <location>
        <begin position="79"/>
        <end position="97"/>
    </location>
</feature>
<dbReference type="Pfam" id="PF11361">
    <property type="entry name" value="DUF3159"/>
    <property type="match status" value="1"/>
</dbReference>
<feature type="transmembrane region" description="Helical" evidence="2">
    <location>
        <begin position="159"/>
        <end position="184"/>
    </location>
</feature>
<keyword evidence="2" id="KW-1133">Transmembrane helix</keyword>
<protein>
    <submittedName>
        <fullName evidence="3">DUF3159 domain-containing protein</fullName>
    </submittedName>
</protein>
<keyword evidence="4" id="KW-1185">Reference proteome</keyword>
<evidence type="ECO:0000313" key="3">
    <source>
        <dbReference type="EMBL" id="MDT0350787.1"/>
    </source>
</evidence>
<keyword evidence="2" id="KW-0472">Membrane</keyword>
<dbReference type="InterPro" id="IPR016566">
    <property type="entry name" value="UCP010219"/>
</dbReference>
<keyword evidence="2" id="KW-0812">Transmembrane</keyword>
<evidence type="ECO:0000256" key="1">
    <source>
        <dbReference type="SAM" id="MobiDB-lite"/>
    </source>
</evidence>
<gene>
    <name evidence="3" type="ORF">RM445_14745</name>
</gene>
<dbReference type="RefSeq" id="WP_311556813.1">
    <property type="nucleotide sequence ID" value="NZ_JAVREJ010000009.1"/>
</dbReference>
<name>A0ABU2NB46_9PSEU</name>
<comment type="caution">
    <text evidence="3">The sequence shown here is derived from an EMBL/GenBank/DDBJ whole genome shotgun (WGS) entry which is preliminary data.</text>
</comment>
<reference evidence="4" key="1">
    <citation type="submission" date="2023-07" db="EMBL/GenBank/DDBJ databases">
        <title>30 novel species of actinomycetes from the DSMZ collection.</title>
        <authorList>
            <person name="Nouioui I."/>
        </authorList>
    </citation>
    <scope>NUCLEOTIDE SEQUENCE [LARGE SCALE GENOMIC DNA]</scope>
    <source>
        <strain evidence="4">DSM 45834</strain>
    </source>
</reference>